<dbReference type="AlphaFoldDB" id="A0A5P8VU34"/>
<protein>
    <submittedName>
        <fullName evidence="1">Uncharacterized protein</fullName>
    </submittedName>
</protein>
<gene>
    <name evidence="1" type="ORF">GXM_01363</name>
</gene>
<keyword evidence="2" id="KW-1185">Reference proteome</keyword>
<name>A0A5P8VU34_9NOSO</name>
<dbReference type="Proteomes" id="UP000326678">
    <property type="component" value="Chromosome Gxm1"/>
</dbReference>
<organism evidence="1 2">
    <name type="scientific">Nostoc sphaeroides CCNUC1</name>
    <dbReference type="NCBI Taxonomy" id="2653204"/>
    <lineage>
        <taxon>Bacteria</taxon>
        <taxon>Bacillati</taxon>
        <taxon>Cyanobacteriota</taxon>
        <taxon>Cyanophyceae</taxon>
        <taxon>Nostocales</taxon>
        <taxon>Nostocaceae</taxon>
        <taxon>Nostoc</taxon>
    </lineage>
</organism>
<sequence>MVKSAVKSAKLISMATMTSKWLWTTIYRSAFGSYRQELTRYTRVLSSSMQMLKSLMLA</sequence>
<dbReference type="EMBL" id="CP045226">
    <property type="protein sequence ID" value="QFS43890.1"/>
    <property type="molecule type" value="Genomic_DNA"/>
</dbReference>
<proteinExistence type="predicted"/>
<reference evidence="1 2" key="1">
    <citation type="submission" date="2019-10" db="EMBL/GenBank/DDBJ databases">
        <title>Genomic and transcriptomic insights into the perfect genentic adaptation of a filamentous nitrogen-fixing cyanobacterium to rice fields.</title>
        <authorList>
            <person name="Chen Z."/>
        </authorList>
    </citation>
    <scope>NUCLEOTIDE SEQUENCE [LARGE SCALE GENOMIC DNA]</scope>
    <source>
        <strain evidence="1">CCNUC1</strain>
    </source>
</reference>
<dbReference type="KEGG" id="nsh:GXM_01363"/>
<accession>A0A5P8VU34</accession>
<evidence type="ECO:0000313" key="1">
    <source>
        <dbReference type="EMBL" id="QFS43890.1"/>
    </source>
</evidence>
<evidence type="ECO:0000313" key="2">
    <source>
        <dbReference type="Proteomes" id="UP000326678"/>
    </source>
</evidence>